<dbReference type="Pfam" id="PF13145">
    <property type="entry name" value="Rotamase_2"/>
    <property type="match status" value="1"/>
</dbReference>
<protein>
    <recommendedName>
        <fullName evidence="9">Periplasmic chaperone PpiD</fullName>
    </recommendedName>
    <alternativeName>
        <fullName evidence="10">Periplasmic folding chaperone</fullName>
    </alternativeName>
</protein>
<dbReference type="PANTHER" id="PTHR47529:SF1">
    <property type="entry name" value="PERIPLASMIC CHAPERONE PPID"/>
    <property type="match status" value="1"/>
</dbReference>
<comment type="subcellular location">
    <subcellularLocation>
        <location evidence="1">Cell inner membrane</location>
        <topology evidence="1">Single-pass type II membrane protein</topology>
        <orientation evidence="1">Periplasmic side</orientation>
    </subcellularLocation>
</comment>
<evidence type="ECO:0000256" key="8">
    <source>
        <dbReference type="ARBA" id="ARBA00038408"/>
    </source>
</evidence>
<keyword evidence="6" id="KW-0472">Membrane</keyword>
<keyword evidence="3" id="KW-0997">Cell inner membrane</keyword>
<reference evidence="12 13" key="1">
    <citation type="submission" date="2018-06" db="EMBL/GenBank/DDBJ databases">
        <authorList>
            <consortium name="Pathogen Informatics"/>
            <person name="Doyle S."/>
        </authorList>
    </citation>
    <scope>NUCLEOTIDE SEQUENCE [LARGE SCALE GENOMIC DNA]</scope>
    <source>
        <strain evidence="12 13">NCTC11343</strain>
    </source>
</reference>
<evidence type="ECO:0000256" key="4">
    <source>
        <dbReference type="ARBA" id="ARBA00022692"/>
    </source>
</evidence>
<feature type="domain" description="PpiC" evidence="11">
    <location>
        <begin position="345"/>
        <end position="443"/>
    </location>
</feature>
<sequence length="701" mass="76774">MGLMGFLRNKAGVILTAAMAIAILAFLLGDVVRGGAPFWARHQNRVGEVNGTEIEYPEFSKQVEQTEEMFKQQMGGAVTPQMRTYAVQQVWNQFLSREILKKEIEKIGLTVGKDELNDLVQGNNPSPQIVQAFTNPQTGQFDPSQLRAFITQMNTSGNQQVAEQWEELLKGVRDERLSSKYGELLSNSVYVTSLEANEEYQERNKLADFKYILLDYASVKDADAKLTDADYQEYYNEHKSMFKTQEETRAIQYVMVDAKPLAKDSLAVKETINKLKQDLIVSKDDSLFASINSDNKFPFTYVKKGQLSPSLDSVVFNVAVGTTVGPFLNNNAYEIAKVVSTIISPDSVKASHILLDPAAEGGVDKALAKADSIKGLIQKGDNFAALAVQFSKDPESKTNGGELGTFTRGRMVPEFEKAVFEGKTGDIKVVKSQFGVHVIKIEKQSGSSKYAKVAIIDKVINSGKETLNNAHSKATAFLSAATAQNFAQEAKKLGLEAKTASRVTAMDNVLDGAEAPRDLIKWAFEAKKGDISDKVFETETSYILANLVDIQPKGTLSLDAVKKDIEPAVRNMVKARILKDKFDKALAGTSSIDQVAQKVGKAAIHVENVVFANPVIPGVALENKVVGTVFGLQPNKPSKAIEGNTGVYVVQVNGFTNPAAISDINGQKKQMLAAKAQRAWGSIFRALQDKAEIIDNRVKFF</sequence>
<evidence type="ECO:0000256" key="6">
    <source>
        <dbReference type="ARBA" id="ARBA00023136"/>
    </source>
</evidence>
<comment type="similarity">
    <text evidence="8">Belongs to the PpiD chaperone family.</text>
</comment>
<evidence type="ECO:0000256" key="2">
    <source>
        <dbReference type="ARBA" id="ARBA00022475"/>
    </source>
</evidence>
<dbReference type="AlphaFoldDB" id="A0A2X2IPY9"/>
<evidence type="ECO:0000313" key="13">
    <source>
        <dbReference type="Proteomes" id="UP000251241"/>
    </source>
</evidence>
<dbReference type="InterPro" id="IPR027304">
    <property type="entry name" value="Trigger_fact/SurA_dom_sf"/>
</dbReference>
<dbReference type="SUPFAM" id="SSF54534">
    <property type="entry name" value="FKBP-like"/>
    <property type="match status" value="1"/>
</dbReference>
<keyword evidence="5" id="KW-1133">Transmembrane helix</keyword>
<dbReference type="EMBL" id="UAUU01000002">
    <property type="protein sequence ID" value="SPZ84287.1"/>
    <property type="molecule type" value="Genomic_DNA"/>
</dbReference>
<evidence type="ECO:0000313" key="12">
    <source>
        <dbReference type="EMBL" id="SPZ84287.1"/>
    </source>
</evidence>
<dbReference type="GO" id="GO:0003755">
    <property type="term" value="F:peptidyl-prolyl cis-trans isomerase activity"/>
    <property type="evidence" value="ECO:0007669"/>
    <property type="project" value="InterPro"/>
</dbReference>
<evidence type="ECO:0000256" key="1">
    <source>
        <dbReference type="ARBA" id="ARBA00004382"/>
    </source>
</evidence>
<dbReference type="Proteomes" id="UP000251241">
    <property type="component" value="Unassembled WGS sequence"/>
</dbReference>
<dbReference type="InterPro" id="IPR000297">
    <property type="entry name" value="PPIase_PpiC"/>
</dbReference>
<dbReference type="GeneID" id="97178759"/>
<dbReference type="PANTHER" id="PTHR47529">
    <property type="entry name" value="PEPTIDYL-PROLYL CIS-TRANS ISOMERASE D"/>
    <property type="match status" value="1"/>
</dbReference>
<dbReference type="RefSeq" id="WP_112373868.1">
    <property type="nucleotide sequence ID" value="NZ_CP069793.1"/>
</dbReference>
<dbReference type="InterPro" id="IPR052029">
    <property type="entry name" value="PpiD_chaperone"/>
</dbReference>
<keyword evidence="2" id="KW-1003">Cell membrane</keyword>
<dbReference type="PROSITE" id="PS01096">
    <property type="entry name" value="PPIC_PPIASE_1"/>
    <property type="match status" value="1"/>
</dbReference>
<dbReference type="InterPro" id="IPR023058">
    <property type="entry name" value="PPIase_PpiC_CS"/>
</dbReference>
<dbReference type="PROSITE" id="PS50198">
    <property type="entry name" value="PPIC_PPIASE_2"/>
    <property type="match status" value="1"/>
</dbReference>
<evidence type="ECO:0000256" key="9">
    <source>
        <dbReference type="ARBA" id="ARBA00040743"/>
    </source>
</evidence>
<dbReference type="Pfam" id="PF13623">
    <property type="entry name" value="SurA_N_2"/>
    <property type="match status" value="1"/>
</dbReference>
<keyword evidence="12" id="KW-0413">Isomerase</keyword>
<proteinExistence type="inferred from homology"/>
<evidence type="ECO:0000256" key="3">
    <source>
        <dbReference type="ARBA" id="ARBA00022519"/>
    </source>
</evidence>
<name>A0A2X2IPY9_SPHMU</name>
<evidence type="ECO:0000256" key="7">
    <source>
        <dbReference type="ARBA" id="ARBA00023186"/>
    </source>
</evidence>
<dbReference type="Gene3D" id="3.10.50.40">
    <property type="match status" value="2"/>
</dbReference>
<dbReference type="InterPro" id="IPR046357">
    <property type="entry name" value="PPIase_dom_sf"/>
</dbReference>
<evidence type="ECO:0000256" key="10">
    <source>
        <dbReference type="ARBA" id="ARBA00042775"/>
    </source>
</evidence>
<keyword evidence="4" id="KW-0812">Transmembrane</keyword>
<gene>
    <name evidence="12" type="primary">prsA1</name>
    <name evidence="12" type="ORF">NCTC11343_00818</name>
</gene>
<evidence type="ECO:0000259" key="11">
    <source>
        <dbReference type="PROSITE" id="PS50198"/>
    </source>
</evidence>
<accession>A0A2X2IPY9</accession>
<keyword evidence="7" id="KW-0143">Chaperone</keyword>
<dbReference type="SUPFAM" id="SSF109998">
    <property type="entry name" value="Triger factor/SurA peptide-binding domain-like"/>
    <property type="match status" value="1"/>
</dbReference>
<dbReference type="GO" id="GO:0005886">
    <property type="term" value="C:plasma membrane"/>
    <property type="evidence" value="ECO:0007669"/>
    <property type="project" value="UniProtKB-SubCell"/>
</dbReference>
<evidence type="ECO:0000256" key="5">
    <source>
        <dbReference type="ARBA" id="ARBA00022989"/>
    </source>
</evidence>
<organism evidence="12 13">
    <name type="scientific">Sphingobacterium multivorum</name>
    <dbReference type="NCBI Taxonomy" id="28454"/>
    <lineage>
        <taxon>Bacteria</taxon>
        <taxon>Pseudomonadati</taxon>
        <taxon>Bacteroidota</taxon>
        <taxon>Sphingobacteriia</taxon>
        <taxon>Sphingobacteriales</taxon>
        <taxon>Sphingobacteriaceae</taxon>
        <taxon>Sphingobacterium</taxon>
    </lineage>
</organism>
<dbReference type="Pfam" id="PF13616">
    <property type="entry name" value="Rotamase_3"/>
    <property type="match status" value="1"/>
</dbReference>